<comment type="subcellular location">
    <subcellularLocation>
        <location evidence="1">Membrane</location>
    </subcellularLocation>
</comment>
<dbReference type="InterPro" id="IPR000184">
    <property type="entry name" value="Bac_surfAg_D15"/>
</dbReference>
<dbReference type="InterPro" id="IPR035243">
    <property type="entry name" value="TamA_POTRA_Dom_1"/>
</dbReference>
<dbReference type="OrthoDB" id="9803054at2"/>
<dbReference type="PATRIC" id="fig|452.5.peg.501"/>
<keyword evidence="8" id="KW-1185">Reference proteome</keyword>
<evidence type="ECO:0000259" key="5">
    <source>
        <dbReference type="Pfam" id="PF07244"/>
    </source>
</evidence>
<dbReference type="Gene3D" id="3.10.20.310">
    <property type="entry name" value="membrane protein fhac"/>
    <property type="match status" value="3"/>
</dbReference>
<keyword evidence="3" id="KW-0732">Signal</keyword>
<dbReference type="Pfam" id="PF17243">
    <property type="entry name" value="POTRA_TamA_1"/>
    <property type="match status" value="1"/>
</dbReference>
<accession>A0A0W0Z9E2</accession>
<feature type="domain" description="Bacterial surface antigen (D15)" evidence="4">
    <location>
        <begin position="369"/>
        <end position="543"/>
    </location>
</feature>
<evidence type="ECO:0000259" key="4">
    <source>
        <dbReference type="Pfam" id="PF01103"/>
    </source>
</evidence>
<dbReference type="GO" id="GO:0019867">
    <property type="term" value="C:outer membrane"/>
    <property type="evidence" value="ECO:0007669"/>
    <property type="project" value="InterPro"/>
</dbReference>
<evidence type="ECO:0000313" key="8">
    <source>
        <dbReference type="Proteomes" id="UP000054877"/>
    </source>
</evidence>
<dbReference type="InterPro" id="IPR010827">
    <property type="entry name" value="BamA/TamA_POTRA"/>
</dbReference>
<dbReference type="EMBL" id="LNYX01000005">
    <property type="protein sequence ID" value="KTD65748.1"/>
    <property type="molecule type" value="Genomic_DNA"/>
</dbReference>
<gene>
    <name evidence="7" type="ORF">Lspi_0460</name>
</gene>
<dbReference type="STRING" id="452.Lspi_0460"/>
<organism evidence="7 8">
    <name type="scientific">Legionella spiritensis</name>
    <dbReference type="NCBI Taxonomy" id="452"/>
    <lineage>
        <taxon>Bacteria</taxon>
        <taxon>Pseudomonadati</taxon>
        <taxon>Pseudomonadota</taxon>
        <taxon>Gammaproteobacteria</taxon>
        <taxon>Legionellales</taxon>
        <taxon>Legionellaceae</taxon>
        <taxon>Legionella</taxon>
    </lineage>
</organism>
<protein>
    <submittedName>
        <fullName evidence="7">Outer membrane protein</fullName>
    </submittedName>
</protein>
<feature type="chain" id="PRO_5006918424" evidence="3">
    <location>
        <begin position="20"/>
        <end position="564"/>
    </location>
</feature>
<evidence type="ECO:0000256" key="1">
    <source>
        <dbReference type="ARBA" id="ARBA00004370"/>
    </source>
</evidence>
<feature type="domain" description="TamA POTRA" evidence="6">
    <location>
        <begin position="26"/>
        <end position="95"/>
    </location>
</feature>
<proteinExistence type="predicted"/>
<comment type="caution">
    <text evidence="7">The sequence shown here is derived from an EMBL/GenBank/DDBJ whole genome shotgun (WGS) entry which is preliminary data.</text>
</comment>
<reference evidence="7 8" key="1">
    <citation type="submission" date="2015-11" db="EMBL/GenBank/DDBJ databases">
        <title>Genomic analysis of 38 Legionella species identifies large and diverse effector repertoires.</title>
        <authorList>
            <person name="Burstein D."/>
            <person name="Amaro F."/>
            <person name="Zusman T."/>
            <person name="Lifshitz Z."/>
            <person name="Cohen O."/>
            <person name="Gilbert J.A."/>
            <person name="Pupko T."/>
            <person name="Shuman H.A."/>
            <person name="Segal G."/>
        </authorList>
    </citation>
    <scope>NUCLEOTIDE SEQUENCE [LARGE SCALE GENOMIC DNA]</scope>
    <source>
        <strain evidence="7 8">Mt.St.Helens-9</strain>
    </source>
</reference>
<sequence>MRKRLCVLILVCCIPLLMAADSAGHVDIKGVDGDLLTNIQLRLKEFSPDKPLTGIPDKILITQVANAISPYGYFKPRIRLQRSGDGRQIQIIVNPGPQLRINRLSVQLTGDGAANMVIKKVLNDLPVRQGGPLNSVKYKEAKDKLIDAAESQGYLRASFDKAEILIDKARYTSAITLIFNTGPQFYFGQVIFNPTYISPELLRRYLPFQYGQPYSTDKLLMFNNNLSSSGYFSTVLVKPEINGHRTIPINVHLQAVARINYSLGIGYGTDTGPRGRAGLHIVPVNRAGHKFNAIAVGSFNQNSLQAQYVIPGKNPVTDEFYIAGNLANLDYNSGYSNALLMSLGQRHQGNKFQRILSLNGLYERFNYDNAPKENKLTLYPKATLTWTNTANRVFSPTGYNVTVNGLIANKKVLSALSFAQASVDAKAAITLPQIRTRFYFHTIQGVTQINDINQLPLSLALLLGGADNLKAYSFNSIGPGKILSFAGVEIQKETVDNWYLIGFFDSGDVYMPSLKALKNDVGIGLMWVSPVGPIKIGIAQAVDTGFNRIRDKKPKLVVNIGPDL</sequence>
<dbReference type="Pfam" id="PF01103">
    <property type="entry name" value="Omp85"/>
    <property type="match status" value="1"/>
</dbReference>
<feature type="domain" description="POTRA" evidence="5">
    <location>
        <begin position="186"/>
        <end position="252"/>
    </location>
</feature>
<dbReference type="Pfam" id="PF07244">
    <property type="entry name" value="POTRA"/>
    <property type="match status" value="1"/>
</dbReference>
<feature type="signal peptide" evidence="3">
    <location>
        <begin position="1"/>
        <end position="19"/>
    </location>
</feature>
<evidence type="ECO:0000259" key="6">
    <source>
        <dbReference type="Pfam" id="PF17243"/>
    </source>
</evidence>
<dbReference type="Gene3D" id="2.40.160.50">
    <property type="entry name" value="membrane protein fhac: a member of the omp85/tpsb transporter family"/>
    <property type="match status" value="1"/>
</dbReference>
<dbReference type="Proteomes" id="UP000054877">
    <property type="component" value="Unassembled WGS sequence"/>
</dbReference>
<keyword evidence="2" id="KW-0472">Membrane</keyword>
<evidence type="ECO:0000313" key="7">
    <source>
        <dbReference type="EMBL" id="KTD65748.1"/>
    </source>
</evidence>
<evidence type="ECO:0000256" key="3">
    <source>
        <dbReference type="SAM" id="SignalP"/>
    </source>
</evidence>
<dbReference type="RefSeq" id="WP_058482399.1">
    <property type="nucleotide sequence ID" value="NZ_CAAAII010000003.1"/>
</dbReference>
<name>A0A0W0Z9E2_LEGSP</name>
<dbReference type="AlphaFoldDB" id="A0A0W0Z9E2"/>
<evidence type="ECO:0000256" key="2">
    <source>
        <dbReference type="ARBA" id="ARBA00023136"/>
    </source>
</evidence>